<evidence type="ECO:0000256" key="2">
    <source>
        <dbReference type="ARBA" id="ARBA00023015"/>
    </source>
</evidence>
<dbReference type="SUPFAM" id="SSF46785">
    <property type="entry name" value="Winged helix' DNA-binding domain"/>
    <property type="match status" value="1"/>
</dbReference>
<dbReference type="PANTHER" id="PTHR30579:SF2">
    <property type="entry name" value="HTH-TYPE TRANSCRIPTIONAL REGULATOR ARGP"/>
    <property type="match status" value="1"/>
</dbReference>
<dbReference type="Pfam" id="PF00126">
    <property type="entry name" value="HTH_1"/>
    <property type="match status" value="1"/>
</dbReference>
<evidence type="ECO:0000313" key="7">
    <source>
        <dbReference type="EMBL" id="CAA0087524.1"/>
    </source>
</evidence>
<sequence length="342" mass="36967">MLDYSALRAVAAVVQTGSFEKAARSLNVTPSAISQRVKQLEERLGVVLIARGTPCTATEKGEWLCRHMENVGMLEGELLEQLPALAEPGAPPQRVTLHIATSADSLGTWFLSALANFAKRSPYLVHVTTDDEEHTAEWLQRGRVIAAVTSVEKPIQGCRRLSLGALRYHATASPDFMARYFAGGVTAAAMANAPALTFNQKDRLQDRWIRQMLGADLAFPTHWLPSTQSFVDASLSGMGWGMNPAQLVHAHLQSGRLVELVPGTPLDVPLYWQVNRLAADRLAELTREVVETAKRHLLAGAAATDARMDQPGGSSPPASGTALVKKPPRRGNKMPASSVNGR</sequence>
<feature type="domain" description="HTH lysR-type" evidence="6">
    <location>
        <begin position="2"/>
        <end position="58"/>
    </location>
</feature>
<dbReference type="InterPro" id="IPR000847">
    <property type="entry name" value="LysR_HTH_N"/>
</dbReference>
<dbReference type="PANTHER" id="PTHR30579">
    <property type="entry name" value="TRANSCRIPTIONAL REGULATOR"/>
    <property type="match status" value="1"/>
</dbReference>
<evidence type="ECO:0000256" key="4">
    <source>
        <dbReference type="ARBA" id="ARBA00023163"/>
    </source>
</evidence>
<dbReference type="Proteomes" id="UP000433050">
    <property type="component" value="Unassembled WGS sequence"/>
</dbReference>
<name>A0A5S9NFZ3_9HYPH</name>
<evidence type="ECO:0000256" key="5">
    <source>
        <dbReference type="SAM" id="MobiDB-lite"/>
    </source>
</evidence>
<dbReference type="InterPro" id="IPR036390">
    <property type="entry name" value="WH_DNA-bd_sf"/>
</dbReference>
<gene>
    <name evidence="7" type="ORF">STARVERO_00497</name>
</gene>
<dbReference type="NCBIfam" id="NF009888">
    <property type="entry name" value="PRK13348.1"/>
    <property type="match status" value="1"/>
</dbReference>
<dbReference type="GO" id="GO:0003677">
    <property type="term" value="F:DNA binding"/>
    <property type="evidence" value="ECO:0007669"/>
    <property type="project" value="UniProtKB-KW"/>
</dbReference>
<dbReference type="InterPro" id="IPR036388">
    <property type="entry name" value="WH-like_DNA-bd_sf"/>
</dbReference>
<feature type="region of interest" description="Disordered" evidence="5">
    <location>
        <begin position="301"/>
        <end position="342"/>
    </location>
</feature>
<dbReference type="NCBIfam" id="TIGR03298">
    <property type="entry name" value="argP"/>
    <property type="match status" value="1"/>
</dbReference>
<evidence type="ECO:0000313" key="8">
    <source>
        <dbReference type="Proteomes" id="UP000433050"/>
    </source>
</evidence>
<accession>A0A5S9NFZ3</accession>
<reference evidence="7 8" key="1">
    <citation type="submission" date="2019-12" db="EMBL/GenBank/DDBJ databases">
        <authorList>
            <person name="Reyes-Prieto M."/>
        </authorList>
    </citation>
    <scope>NUCLEOTIDE SEQUENCE [LARGE SCALE GENOMIC DNA]</scope>
    <source>
        <strain evidence="7">HF14-78462</strain>
    </source>
</reference>
<dbReference type="Gene3D" id="3.40.190.290">
    <property type="match status" value="1"/>
</dbReference>
<dbReference type="InterPro" id="IPR005119">
    <property type="entry name" value="LysR_subst-bd"/>
</dbReference>
<comment type="similarity">
    <text evidence="1">Belongs to the LysR transcriptional regulatory family.</text>
</comment>
<keyword evidence="3" id="KW-0238">DNA-binding</keyword>
<dbReference type="PROSITE" id="PS50931">
    <property type="entry name" value="HTH_LYSR"/>
    <property type="match status" value="1"/>
</dbReference>
<proteinExistence type="inferred from homology"/>
<evidence type="ECO:0000256" key="1">
    <source>
        <dbReference type="ARBA" id="ARBA00009437"/>
    </source>
</evidence>
<dbReference type="InterPro" id="IPR050176">
    <property type="entry name" value="LTTR"/>
</dbReference>
<dbReference type="GO" id="GO:0003700">
    <property type="term" value="F:DNA-binding transcription factor activity"/>
    <property type="evidence" value="ECO:0007669"/>
    <property type="project" value="InterPro"/>
</dbReference>
<dbReference type="InterPro" id="IPR017685">
    <property type="entry name" value="ArgP"/>
</dbReference>
<keyword evidence="4" id="KW-0804">Transcription</keyword>
<dbReference type="PRINTS" id="PR00039">
    <property type="entry name" value="HTHLYSR"/>
</dbReference>
<keyword evidence="8" id="KW-1185">Reference proteome</keyword>
<evidence type="ECO:0000256" key="3">
    <source>
        <dbReference type="ARBA" id="ARBA00023125"/>
    </source>
</evidence>
<dbReference type="EMBL" id="CACSAS010000001">
    <property type="protein sequence ID" value="CAA0087524.1"/>
    <property type="molecule type" value="Genomic_DNA"/>
</dbReference>
<organism evidence="7 8">
    <name type="scientific">Starkeya nomas</name>
    <dbReference type="NCBI Taxonomy" id="2666134"/>
    <lineage>
        <taxon>Bacteria</taxon>
        <taxon>Pseudomonadati</taxon>
        <taxon>Pseudomonadota</taxon>
        <taxon>Alphaproteobacteria</taxon>
        <taxon>Hyphomicrobiales</taxon>
        <taxon>Xanthobacteraceae</taxon>
        <taxon>Starkeya</taxon>
    </lineage>
</organism>
<dbReference type="RefSeq" id="WP_159597801.1">
    <property type="nucleotide sequence ID" value="NZ_CACSAS010000001.1"/>
</dbReference>
<dbReference type="Gene3D" id="1.10.10.10">
    <property type="entry name" value="Winged helix-like DNA-binding domain superfamily/Winged helix DNA-binding domain"/>
    <property type="match status" value="1"/>
</dbReference>
<keyword evidence="2" id="KW-0805">Transcription regulation</keyword>
<dbReference type="NCBIfam" id="NF002964">
    <property type="entry name" value="PRK03635.1"/>
    <property type="match status" value="1"/>
</dbReference>
<protein>
    <submittedName>
        <fullName evidence="7">Putative HTH-type transcriptional regulator</fullName>
    </submittedName>
</protein>
<dbReference type="SUPFAM" id="SSF53850">
    <property type="entry name" value="Periplasmic binding protein-like II"/>
    <property type="match status" value="1"/>
</dbReference>
<dbReference type="AlphaFoldDB" id="A0A5S9NFZ3"/>
<evidence type="ECO:0000259" key="6">
    <source>
        <dbReference type="PROSITE" id="PS50931"/>
    </source>
</evidence>
<dbReference type="Pfam" id="PF03466">
    <property type="entry name" value="LysR_substrate"/>
    <property type="match status" value="1"/>
</dbReference>